<proteinExistence type="predicted"/>
<feature type="domain" description="TIR" evidence="1">
    <location>
        <begin position="18"/>
        <end position="138"/>
    </location>
</feature>
<dbReference type="InterPro" id="IPR000157">
    <property type="entry name" value="TIR_dom"/>
</dbReference>
<dbReference type="Pfam" id="PF13676">
    <property type="entry name" value="TIR_2"/>
    <property type="match status" value="1"/>
</dbReference>
<sequence length="289" mass="33044">MNAAQLKDKQFIEQRPRIFLNYASEDKCSVYELYERLREAGCEPWMDNRDIVGGRRWKANIDRTIHNSHFFLACLSVVSADKKGWIEKERAISLELQKIFPPDIPYLIPVCLESCHIPQNLSVFQSIDLFAKDGFGQLCKALEMGMQQSFPLERAGSSGQSVDDRSILIQGTIVLPIYPLMGINVSARLYAGNTETFVHPQKGEELEAMWKIKFPVNERTAYDQGVHHPMYDLGFMFPGGHLFSSRNGFVIPASWPFTDEDVRLGTDITAQLSLTFKYDGTLTVRRRRR</sequence>
<dbReference type="Proteomes" id="UP000019140">
    <property type="component" value="Unassembled WGS sequence"/>
</dbReference>
<evidence type="ECO:0000313" key="3">
    <source>
        <dbReference type="Proteomes" id="UP000019140"/>
    </source>
</evidence>
<dbReference type="HOGENOM" id="CLU_962016_0_0_7"/>
<dbReference type="GO" id="GO:0007165">
    <property type="term" value="P:signal transduction"/>
    <property type="evidence" value="ECO:0007669"/>
    <property type="project" value="InterPro"/>
</dbReference>
<name>W4M1Q2_9BACT</name>
<accession>W4M1Q2</accession>
<dbReference type="AlphaFoldDB" id="W4M1Q2"/>
<keyword evidence="3" id="KW-1185">Reference proteome</keyword>
<dbReference type="EMBL" id="AZHX01001373">
    <property type="protein sequence ID" value="ETX03861.1"/>
    <property type="molecule type" value="Genomic_DNA"/>
</dbReference>
<dbReference type="InterPro" id="IPR035897">
    <property type="entry name" value="Toll_tir_struct_dom_sf"/>
</dbReference>
<comment type="caution">
    <text evidence="2">The sequence shown here is derived from an EMBL/GenBank/DDBJ whole genome shotgun (WGS) entry which is preliminary data.</text>
</comment>
<gene>
    <name evidence="2" type="ORF">ETSY2_32195</name>
</gene>
<evidence type="ECO:0000313" key="2">
    <source>
        <dbReference type="EMBL" id="ETX03861.1"/>
    </source>
</evidence>
<dbReference type="SUPFAM" id="SSF52200">
    <property type="entry name" value="Toll/Interleukin receptor TIR domain"/>
    <property type="match status" value="1"/>
</dbReference>
<dbReference type="Gene3D" id="3.40.50.10140">
    <property type="entry name" value="Toll/interleukin-1 receptor homology (TIR) domain"/>
    <property type="match status" value="1"/>
</dbReference>
<evidence type="ECO:0000259" key="1">
    <source>
        <dbReference type="Pfam" id="PF13676"/>
    </source>
</evidence>
<reference evidence="2 3" key="1">
    <citation type="journal article" date="2014" name="Nature">
        <title>An environmental bacterial taxon with a large and distinct metabolic repertoire.</title>
        <authorList>
            <person name="Wilson M.C."/>
            <person name="Mori T."/>
            <person name="Ruckert C."/>
            <person name="Uria A.R."/>
            <person name="Helf M.J."/>
            <person name="Takada K."/>
            <person name="Gernert C."/>
            <person name="Steffens U.A."/>
            <person name="Heycke N."/>
            <person name="Schmitt S."/>
            <person name="Rinke C."/>
            <person name="Helfrich E.J."/>
            <person name="Brachmann A.O."/>
            <person name="Gurgui C."/>
            <person name="Wakimoto T."/>
            <person name="Kracht M."/>
            <person name="Crusemann M."/>
            <person name="Hentschel U."/>
            <person name="Abe I."/>
            <person name="Matsunaga S."/>
            <person name="Kalinowski J."/>
            <person name="Takeyama H."/>
            <person name="Piel J."/>
        </authorList>
    </citation>
    <scope>NUCLEOTIDE SEQUENCE [LARGE SCALE GENOMIC DNA]</scope>
    <source>
        <strain evidence="3">TSY2</strain>
    </source>
</reference>
<protein>
    <recommendedName>
        <fullName evidence="1">TIR domain-containing protein</fullName>
    </recommendedName>
</protein>
<organism evidence="2 3">
    <name type="scientific">Candidatus Entotheonella gemina</name>
    <dbReference type="NCBI Taxonomy" id="1429439"/>
    <lineage>
        <taxon>Bacteria</taxon>
        <taxon>Pseudomonadati</taxon>
        <taxon>Nitrospinota/Tectimicrobiota group</taxon>
        <taxon>Candidatus Tectimicrobiota</taxon>
        <taxon>Candidatus Entotheonellia</taxon>
        <taxon>Candidatus Entotheonellales</taxon>
        <taxon>Candidatus Entotheonellaceae</taxon>
        <taxon>Candidatus Entotheonella</taxon>
    </lineage>
</organism>